<dbReference type="Proteomes" id="UP001218188">
    <property type="component" value="Unassembled WGS sequence"/>
</dbReference>
<sequence>MKQQLGDHHHPFLAAAVFAPENANIGSVLSLVSFCSCDDNPPGCGWRFCLSFFSLSSFFSCVYSILSVLSASMAYNLTIEDGSPLIVYSPSGAWVDASSSDTAGLPYSGNSLHSTTAQGATATVNFNGIGIEFYGGFQPSYGTYTFAVDGQTVTRGTATNVGVEIRQLLGSVSGLANGPHTAVLTSTGVGIDLDFVNLSTQVGGVGSTTTSTVFDDANPAITYAGDWVTATANTDAYLNSTLHYSQSLGAAASLPFSGNGVAIYGTVAPDHANIQVSIDGKTTMVNTQSSSIVGQHAQTLLYYANDLDASQHMLIITNPGQQDGTGPFIDLDSITVYSASSQANAAGGAAPVPSAFSNQGCNGRYCCGGSMRDPRLARPSRVFVPATEAAYATRYGAKDAARRRVAPAGTKHALHDSDLSVATDAHLLGNSFEAKDVGTLHRAKLLRGEQRIPHISRQHNANGAKGANAKHAQSAISSATGSDDRIARPHLT</sequence>
<accession>A0AAD6TGK8</accession>
<dbReference type="EMBL" id="JARJCM010000004">
    <property type="protein sequence ID" value="KAJ7045809.1"/>
    <property type="molecule type" value="Genomic_DNA"/>
</dbReference>
<name>A0AAD6TGK8_9AGAR</name>
<gene>
    <name evidence="2" type="ORF">C8F04DRAFT_449723</name>
</gene>
<feature type="compositionally biased region" description="Basic and acidic residues" evidence="1">
    <location>
        <begin position="482"/>
        <end position="492"/>
    </location>
</feature>
<evidence type="ECO:0000256" key="1">
    <source>
        <dbReference type="SAM" id="MobiDB-lite"/>
    </source>
</evidence>
<keyword evidence="3" id="KW-1185">Reference proteome</keyword>
<evidence type="ECO:0000313" key="2">
    <source>
        <dbReference type="EMBL" id="KAJ7045809.1"/>
    </source>
</evidence>
<dbReference type="Gene3D" id="2.60.120.260">
    <property type="entry name" value="Galactose-binding domain-like"/>
    <property type="match status" value="2"/>
</dbReference>
<organism evidence="2 3">
    <name type="scientific">Mycena alexandri</name>
    <dbReference type="NCBI Taxonomy" id="1745969"/>
    <lineage>
        <taxon>Eukaryota</taxon>
        <taxon>Fungi</taxon>
        <taxon>Dikarya</taxon>
        <taxon>Basidiomycota</taxon>
        <taxon>Agaricomycotina</taxon>
        <taxon>Agaricomycetes</taxon>
        <taxon>Agaricomycetidae</taxon>
        <taxon>Agaricales</taxon>
        <taxon>Marasmiineae</taxon>
        <taxon>Mycenaceae</taxon>
        <taxon>Mycena</taxon>
    </lineage>
</organism>
<reference evidence="2" key="1">
    <citation type="submission" date="2023-03" db="EMBL/GenBank/DDBJ databases">
        <title>Massive genome expansion in bonnet fungi (Mycena s.s.) driven by repeated elements and novel gene families across ecological guilds.</title>
        <authorList>
            <consortium name="Lawrence Berkeley National Laboratory"/>
            <person name="Harder C.B."/>
            <person name="Miyauchi S."/>
            <person name="Viragh M."/>
            <person name="Kuo A."/>
            <person name="Thoen E."/>
            <person name="Andreopoulos B."/>
            <person name="Lu D."/>
            <person name="Skrede I."/>
            <person name="Drula E."/>
            <person name="Henrissat B."/>
            <person name="Morin E."/>
            <person name="Kohler A."/>
            <person name="Barry K."/>
            <person name="LaButti K."/>
            <person name="Morin E."/>
            <person name="Salamov A."/>
            <person name="Lipzen A."/>
            <person name="Mereny Z."/>
            <person name="Hegedus B."/>
            <person name="Baldrian P."/>
            <person name="Stursova M."/>
            <person name="Weitz H."/>
            <person name="Taylor A."/>
            <person name="Grigoriev I.V."/>
            <person name="Nagy L.G."/>
            <person name="Martin F."/>
            <person name="Kauserud H."/>
        </authorList>
    </citation>
    <scope>NUCLEOTIDE SEQUENCE</scope>
    <source>
        <strain evidence="2">CBHHK200</strain>
    </source>
</reference>
<proteinExistence type="predicted"/>
<feature type="compositionally biased region" description="Low complexity" evidence="1">
    <location>
        <begin position="460"/>
        <end position="472"/>
    </location>
</feature>
<comment type="caution">
    <text evidence="2">The sequence shown here is derived from an EMBL/GenBank/DDBJ whole genome shotgun (WGS) entry which is preliminary data.</text>
</comment>
<evidence type="ECO:0000313" key="3">
    <source>
        <dbReference type="Proteomes" id="UP001218188"/>
    </source>
</evidence>
<protein>
    <submittedName>
        <fullName evidence="2">Uncharacterized protein</fullName>
    </submittedName>
</protein>
<dbReference type="AlphaFoldDB" id="A0AAD6TGK8"/>
<feature type="region of interest" description="Disordered" evidence="1">
    <location>
        <begin position="460"/>
        <end position="492"/>
    </location>
</feature>